<evidence type="ECO:0008006" key="3">
    <source>
        <dbReference type="Google" id="ProtNLM"/>
    </source>
</evidence>
<evidence type="ECO:0000313" key="2">
    <source>
        <dbReference type="Proteomes" id="UP000229371"/>
    </source>
</evidence>
<accession>A0A2M7RNR7</accession>
<organism evidence="1 2">
    <name type="scientific">bacterium (Candidatus Gribaldobacteria) CG_4_10_14_0_8_um_filter_33_9</name>
    <dbReference type="NCBI Taxonomy" id="2014266"/>
    <lineage>
        <taxon>Bacteria</taxon>
        <taxon>Candidatus Gribaldobacteria</taxon>
    </lineage>
</organism>
<dbReference type="AlphaFoldDB" id="A0A2M7RNR7"/>
<sequence length="106" mass="12718">YKKGECLIYKERPLDCRLYPIKIKFKQDKAVIGLSLGCKYISFLTEKKKKELCYRVVIFLKKAPSIISNDYLNLMQSINFISKPKNFWMRKIVEMIKKKSFWEIVK</sequence>
<name>A0A2M7RNR7_9BACT</name>
<comment type="caution">
    <text evidence="1">The sequence shown here is derived from an EMBL/GenBank/DDBJ whole genome shotgun (WGS) entry which is preliminary data.</text>
</comment>
<dbReference type="EMBL" id="PFMI01000035">
    <property type="protein sequence ID" value="PIZ00867.1"/>
    <property type="molecule type" value="Genomic_DNA"/>
</dbReference>
<feature type="non-terminal residue" evidence="1">
    <location>
        <position position="1"/>
    </location>
</feature>
<reference evidence="2" key="1">
    <citation type="submission" date="2017-09" db="EMBL/GenBank/DDBJ databases">
        <title>Depth-based differentiation of microbial function through sediment-hosted aquifers and enrichment of novel symbionts in the deep terrestrial subsurface.</title>
        <authorList>
            <person name="Probst A.J."/>
            <person name="Ladd B."/>
            <person name="Jarett J.K."/>
            <person name="Geller-Mcgrath D.E."/>
            <person name="Sieber C.M.K."/>
            <person name="Emerson J.B."/>
            <person name="Anantharaman K."/>
            <person name="Thomas B.C."/>
            <person name="Malmstrom R."/>
            <person name="Stieglmeier M."/>
            <person name="Klingl A."/>
            <person name="Woyke T."/>
            <person name="Ryan C.M."/>
            <person name="Banfield J.F."/>
        </authorList>
    </citation>
    <scope>NUCLEOTIDE SEQUENCE [LARGE SCALE GENOMIC DNA]</scope>
</reference>
<gene>
    <name evidence="1" type="ORF">COY61_01390</name>
</gene>
<proteinExistence type="predicted"/>
<evidence type="ECO:0000313" key="1">
    <source>
        <dbReference type="EMBL" id="PIZ00867.1"/>
    </source>
</evidence>
<protein>
    <recommendedName>
        <fullName evidence="3">YkgJ family cysteine cluster protein</fullName>
    </recommendedName>
</protein>
<dbReference type="Proteomes" id="UP000229371">
    <property type="component" value="Unassembled WGS sequence"/>
</dbReference>